<dbReference type="Gene3D" id="3.30.2130.10">
    <property type="entry name" value="VC0802-like"/>
    <property type="match status" value="1"/>
</dbReference>
<evidence type="ECO:0000313" key="2">
    <source>
        <dbReference type="EMBL" id="BFO70936.1"/>
    </source>
</evidence>
<gene>
    <name evidence="2" type="ORF">GTC17253_09020</name>
</gene>
<dbReference type="Pfam" id="PF19571">
    <property type="entry name" value="ACT_8"/>
    <property type="match status" value="1"/>
</dbReference>
<feature type="domain" description="ACT" evidence="1">
    <location>
        <begin position="1"/>
        <end position="141"/>
    </location>
</feature>
<evidence type="ECO:0000259" key="1">
    <source>
        <dbReference type="Pfam" id="PF19571"/>
    </source>
</evidence>
<reference evidence="2" key="1">
    <citation type="submission" date="2024-07" db="EMBL/GenBank/DDBJ databases">
        <title>Complete genome sequence of Prevotella sp. YM-2024 GTC17253.</title>
        <authorList>
            <person name="Hayashi M."/>
            <person name="Muto Y."/>
            <person name="Tanaka K."/>
            <person name="Niwa H."/>
        </authorList>
    </citation>
    <scope>NUCLEOTIDE SEQUENCE</scope>
    <source>
        <strain evidence="2">GTC17253</strain>
    </source>
</reference>
<name>A0AB33IN34_9BACT</name>
<dbReference type="PANTHER" id="PTHR40099">
    <property type="entry name" value="ACETOLACTATE SYNTHASE, SMALL SUBUNIT"/>
    <property type="match status" value="1"/>
</dbReference>
<sequence>MTINQLSIFIENKAGTLVKVLKLLKEAEIQLIASTIADTVEYGICRIICSEPLKAYKMLKNHGVSVALSDVFALELDNKPGCAADAIEIFAQENVGLTYLYSFLLNGKGVLIFRTDNAEKAKEIIILNKLAFIAEKDLSLLV</sequence>
<dbReference type="AlphaFoldDB" id="A0AB33IN34"/>
<accession>A0AB33IN34</accession>
<dbReference type="EMBL" id="AP035785">
    <property type="protein sequence ID" value="BFO70936.1"/>
    <property type="molecule type" value="Genomic_DNA"/>
</dbReference>
<proteinExistence type="predicted"/>
<dbReference type="SUPFAM" id="SSF55021">
    <property type="entry name" value="ACT-like"/>
    <property type="match status" value="2"/>
</dbReference>
<organism evidence="2">
    <name type="scientific">Prevotella sp. GTC17253</name>
    <dbReference type="NCBI Taxonomy" id="3236793"/>
    <lineage>
        <taxon>Bacteria</taxon>
        <taxon>Pseudomonadati</taxon>
        <taxon>Bacteroidota</taxon>
        <taxon>Bacteroidia</taxon>
        <taxon>Bacteroidales</taxon>
        <taxon>Prevotellaceae</taxon>
        <taxon>Prevotella</taxon>
    </lineage>
</organism>
<dbReference type="InterPro" id="IPR045739">
    <property type="entry name" value="ACT_dom_pair"/>
</dbReference>
<dbReference type="PANTHER" id="PTHR40099:SF1">
    <property type="entry name" value="ACETOLACTATE SYNTHASE, SMALL SUBUNIT"/>
    <property type="match status" value="1"/>
</dbReference>
<protein>
    <submittedName>
        <fullName evidence="2">ACT domain-containing protein</fullName>
    </submittedName>
</protein>
<dbReference type="InterPro" id="IPR045865">
    <property type="entry name" value="ACT-like_dom_sf"/>
</dbReference>